<name>A0A1Y3XS92_9ACTN</name>
<dbReference type="RefSeq" id="WP_019238935.1">
    <property type="nucleotide sequence ID" value="NZ_CABKRW010000087.1"/>
</dbReference>
<reference evidence="3" key="1">
    <citation type="submission" date="2017-04" db="EMBL/GenBank/DDBJ databases">
        <title>Function of individual gut microbiota members based on whole genome sequencing of pure cultures obtained from chicken caecum.</title>
        <authorList>
            <person name="Medvecky M."/>
            <person name="Cejkova D."/>
            <person name="Polansky O."/>
            <person name="Karasova D."/>
            <person name="Kubasova T."/>
            <person name="Cizek A."/>
            <person name="Rychlik I."/>
        </authorList>
    </citation>
    <scope>NUCLEOTIDE SEQUENCE [LARGE SCALE GENOMIC DNA]</scope>
    <source>
        <strain evidence="3">An5</strain>
    </source>
</reference>
<keyword evidence="3" id="KW-1185">Reference proteome</keyword>
<feature type="compositionally biased region" description="Acidic residues" evidence="1">
    <location>
        <begin position="126"/>
        <end position="153"/>
    </location>
</feature>
<evidence type="ECO:0000256" key="1">
    <source>
        <dbReference type="SAM" id="MobiDB-lite"/>
    </source>
</evidence>
<accession>A0A1Y3XS92</accession>
<dbReference type="OrthoDB" id="3183733at2"/>
<gene>
    <name evidence="2" type="ORF">B5G02_06805</name>
</gene>
<organism evidence="2 3">
    <name type="scientific">[Collinsella] massiliensis</name>
    <dbReference type="NCBI Taxonomy" id="1232426"/>
    <lineage>
        <taxon>Bacteria</taxon>
        <taxon>Bacillati</taxon>
        <taxon>Actinomycetota</taxon>
        <taxon>Coriobacteriia</taxon>
        <taxon>Coriobacteriales</taxon>
        <taxon>Coriobacteriaceae</taxon>
        <taxon>Enorma</taxon>
    </lineage>
</organism>
<dbReference type="AlphaFoldDB" id="A0A1Y3XS92"/>
<dbReference type="Proteomes" id="UP000195781">
    <property type="component" value="Unassembled WGS sequence"/>
</dbReference>
<evidence type="ECO:0000313" key="3">
    <source>
        <dbReference type="Proteomes" id="UP000195781"/>
    </source>
</evidence>
<protein>
    <submittedName>
        <fullName evidence="2">Uncharacterized protein</fullName>
    </submittedName>
</protein>
<sequence>MATSFEDLMNNMVNVSLGAAAMAADKGKEFLDDLTARGAQVRADAADTDFGRSMADAFERAGGTFHDVTERMSAQGATVAERILDELILARVRPLSATERAAFIAHVEELVANAPDAAVEVPVESVEVETEEVEVEETVDDASEDASEDAPAQ</sequence>
<comment type="caution">
    <text evidence="2">The sequence shown here is derived from an EMBL/GenBank/DDBJ whole genome shotgun (WGS) entry which is preliminary data.</text>
</comment>
<feature type="region of interest" description="Disordered" evidence="1">
    <location>
        <begin position="124"/>
        <end position="153"/>
    </location>
</feature>
<evidence type="ECO:0000313" key="2">
    <source>
        <dbReference type="EMBL" id="OUN87971.1"/>
    </source>
</evidence>
<dbReference type="EMBL" id="NFIE01000014">
    <property type="protein sequence ID" value="OUN87971.1"/>
    <property type="molecule type" value="Genomic_DNA"/>
</dbReference>
<proteinExistence type="predicted"/>